<dbReference type="PROSITE" id="PS50097">
    <property type="entry name" value="BTB"/>
    <property type="match status" value="1"/>
</dbReference>
<dbReference type="STRING" id="1611254.A0A2G5VAS5"/>
<accession>A0A2G5VAS5</accession>
<dbReference type="CDD" id="cd18186">
    <property type="entry name" value="BTB_POZ_ZBTB_KLHL-like"/>
    <property type="match status" value="1"/>
</dbReference>
<name>A0A2G5VAS5_9PELO</name>
<dbReference type="OrthoDB" id="437903at2759"/>
<dbReference type="Pfam" id="PF00651">
    <property type="entry name" value="BTB"/>
    <property type="match status" value="1"/>
</dbReference>
<dbReference type="SMART" id="SM00225">
    <property type="entry name" value="BTB"/>
    <property type="match status" value="1"/>
</dbReference>
<gene>
    <name evidence="2" type="primary">Cnig_chr_II.g7660</name>
    <name evidence="2" type="ORF">B9Z55_007660</name>
</gene>
<protein>
    <recommendedName>
        <fullName evidence="1">BTB domain-containing protein</fullName>
    </recommendedName>
</protein>
<evidence type="ECO:0000313" key="3">
    <source>
        <dbReference type="Proteomes" id="UP000230233"/>
    </source>
</evidence>
<reference evidence="3" key="1">
    <citation type="submission" date="2017-10" db="EMBL/GenBank/DDBJ databases">
        <title>Rapid genome shrinkage in a self-fertile nematode reveals novel sperm competition proteins.</title>
        <authorList>
            <person name="Yin D."/>
            <person name="Schwarz E.M."/>
            <person name="Thomas C.G."/>
            <person name="Felde R.L."/>
            <person name="Korf I.F."/>
            <person name="Cutter A.D."/>
            <person name="Schartner C.M."/>
            <person name="Ralston E.J."/>
            <person name="Meyer B.J."/>
            <person name="Haag E.S."/>
        </authorList>
    </citation>
    <scope>NUCLEOTIDE SEQUENCE [LARGE SCALE GENOMIC DNA]</scope>
    <source>
        <strain evidence="3">JU1422</strain>
    </source>
</reference>
<comment type="caution">
    <text evidence="2">The sequence shown here is derived from an EMBL/GenBank/DDBJ whole genome shotgun (WGS) entry which is preliminary data.</text>
</comment>
<dbReference type="PANTHER" id="PTHR22744:SF14">
    <property type="entry name" value="BTB DOMAIN-CONTAINING PROTEIN-RELATED"/>
    <property type="match status" value="1"/>
</dbReference>
<dbReference type="InterPro" id="IPR011333">
    <property type="entry name" value="SKP1/BTB/POZ_sf"/>
</dbReference>
<dbReference type="Gene3D" id="3.30.710.10">
    <property type="entry name" value="Potassium Channel Kv1.1, Chain A"/>
    <property type="match status" value="1"/>
</dbReference>
<organism evidence="2 3">
    <name type="scientific">Caenorhabditis nigoni</name>
    <dbReference type="NCBI Taxonomy" id="1611254"/>
    <lineage>
        <taxon>Eukaryota</taxon>
        <taxon>Metazoa</taxon>
        <taxon>Ecdysozoa</taxon>
        <taxon>Nematoda</taxon>
        <taxon>Chromadorea</taxon>
        <taxon>Rhabditida</taxon>
        <taxon>Rhabditina</taxon>
        <taxon>Rhabditomorpha</taxon>
        <taxon>Rhabditoidea</taxon>
        <taxon>Rhabditidae</taxon>
        <taxon>Peloderinae</taxon>
        <taxon>Caenorhabditis</taxon>
    </lineage>
</organism>
<dbReference type="InterPro" id="IPR000210">
    <property type="entry name" value="BTB/POZ_dom"/>
</dbReference>
<feature type="domain" description="BTB" evidence="1">
    <location>
        <begin position="138"/>
        <end position="197"/>
    </location>
</feature>
<sequence>METKEIRYKSGPKILTCHNMIELETAENDGVKHTWSGFVDTSNRVHFIWNIDWQVLKSEGAYRLVGHLIVNSAHGFWKPHRVDIDWTDTNHSVLATTMGIASSSYAVTFEYNLTAYYVESSPPEKNSYDEMFVATDKTDVVLIVEGKKLNVSKAFLSFHSDFFSTLFSSNFKEGQMEEIEIKEVSYEDCGLLCSSFYPNPHFPNDQTVKKLLEMARRFQVLSVIRIVEYHLYNSKIGAEKMLWLADEYVMPMLLEKCIREMNSFEKAKNLKNSLEFEKLSVNTRSLILGRLMEFI</sequence>
<dbReference type="AlphaFoldDB" id="A0A2G5VAS5"/>
<keyword evidence="3" id="KW-1185">Reference proteome</keyword>
<dbReference type="PANTHER" id="PTHR22744">
    <property type="entry name" value="HELIX LOOP HELIX PROTEIN 21-RELATED"/>
    <property type="match status" value="1"/>
</dbReference>
<dbReference type="EMBL" id="PDUG01000002">
    <property type="protein sequence ID" value="PIC48817.1"/>
    <property type="molecule type" value="Genomic_DNA"/>
</dbReference>
<dbReference type="SUPFAM" id="SSF54695">
    <property type="entry name" value="POZ domain"/>
    <property type="match status" value="1"/>
</dbReference>
<dbReference type="Proteomes" id="UP000230233">
    <property type="component" value="Chromosome II"/>
</dbReference>
<evidence type="ECO:0000313" key="2">
    <source>
        <dbReference type="EMBL" id="PIC48817.1"/>
    </source>
</evidence>
<evidence type="ECO:0000259" key="1">
    <source>
        <dbReference type="PROSITE" id="PS50097"/>
    </source>
</evidence>
<proteinExistence type="predicted"/>